<organism evidence="2 3">
    <name type="scientific">Cellulophaga tyrosinoxydans</name>
    <dbReference type="NCBI Taxonomy" id="504486"/>
    <lineage>
        <taxon>Bacteria</taxon>
        <taxon>Pseudomonadati</taxon>
        <taxon>Bacteroidota</taxon>
        <taxon>Flavobacteriia</taxon>
        <taxon>Flavobacteriales</taxon>
        <taxon>Flavobacteriaceae</taxon>
        <taxon>Cellulophaga</taxon>
    </lineage>
</organism>
<dbReference type="RefSeq" id="WP_084059781.1">
    <property type="nucleotide sequence ID" value="NZ_FWXO01000001.1"/>
</dbReference>
<proteinExistence type="predicted"/>
<name>A0A1W1YI19_9FLAO</name>
<dbReference type="SUPFAM" id="SSF46955">
    <property type="entry name" value="Putative DNA-binding domain"/>
    <property type="match status" value="1"/>
</dbReference>
<dbReference type="NCBIfam" id="TIGR01764">
    <property type="entry name" value="excise"/>
    <property type="match status" value="1"/>
</dbReference>
<dbReference type="InterPro" id="IPR010093">
    <property type="entry name" value="SinI_DNA-bd"/>
</dbReference>
<keyword evidence="3" id="KW-1185">Reference proteome</keyword>
<dbReference type="STRING" id="504486.SAMN05660703_0470"/>
<dbReference type="EMBL" id="FWXO01000001">
    <property type="protein sequence ID" value="SMC35388.1"/>
    <property type="molecule type" value="Genomic_DNA"/>
</dbReference>
<evidence type="ECO:0000313" key="3">
    <source>
        <dbReference type="Proteomes" id="UP000192360"/>
    </source>
</evidence>
<dbReference type="InterPro" id="IPR041657">
    <property type="entry name" value="HTH_17"/>
</dbReference>
<reference evidence="3" key="1">
    <citation type="submission" date="2017-04" db="EMBL/GenBank/DDBJ databases">
        <authorList>
            <person name="Varghese N."/>
            <person name="Submissions S."/>
        </authorList>
    </citation>
    <scope>NUCLEOTIDE SEQUENCE [LARGE SCALE GENOMIC DNA]</scope>
    <source>
        <strain evidence="3">DSM 21164</strain>
    </source>
</reference>
<evidence type="ECO:0000313" key="2">
    <source>
        <dbReference type="EMBL" id="SMC35388.1"/>
    </source>
</evidence>
<dbReference type="GO" id="GO:0003677">
    <property type="term" value="F:DNA binding"/>
    <property type="evidence" value="ECO:0007669"/>
    <property type="project" value="InterPro"/>
</dbReference>
<dbReference type="OrthoDB" id="1097811at2"/>
<dbReference type="Proteomes" id="UP000192360">
    <property type="component" value="Unassembled WGS sequence"/>
</dbReference>
<gene>
    <name evidence="2" type="ORF">SAMN05660703_0470</name>
</gene>
<dbReference type="Pfam" id="PF12728">
    <property type="entry name" value="HTH_17"/>
    <property type="match status" value="1"/>
</dbReference>
<protein>
    <submittedName>
        <fullName evidence="2">DNA binding domain-containing protein, excisionase family</fullName>
    </submittedName>
</protein>
<dbReference type="AlphaFoldDB" id="A0A1W1YI19"/>
<feature type="domain" description="Helix-turn-helix" evidence="1">
    <location>
        <begin position="43"/>
        <end position="92"/>
    </location>
</feature>
<sequence length="102" mass="11917">METKTIQITEISADELTEIIAEKLLVKIEDYLNQVTKSDPDILLTRQETANYFKVSLPTLYQWAKDGIINPIRIGNRIYFKKQSILNLIEKQTISYNINRKN</sequence>
<accession>A0A1W1YI19</accession>
<dbReference type="InterPro" id="IPR009061">
    <property type="entry name" value="DNA-bd_dom_put_sf"/>
</dbReference>
<evidence type="ECO:0000259" key="1">
    <source>
        <dbReference type="Pfam" id="PF12728"/>
    </source>
</evidence>